<keyword evidence="2" id="KW-1185">Reference proteome</keyword>
<dbReference type="Gene3D" id="1.25.10.10">
    <property type="entry name" value="Leucine-rich Repeat Variant"/>
    <property type="match status" value="1"/>
</dbReference>
<sequence length="81" mass="9038">MQAAVYGLGVCDEYGGSMFKPLVGEALSRLNVVIGQSNALQPDNVLWHMALRHMYFSRAESRQDEPILRQIMAPSTSELKN</sequence>
<dbReference type="AlphaFoldDB" id="A0ABC8U665"/>
<comment type="caution">
    <text evidence="1">The sequence shown here is derived from an EMBL/GenBank/DDBJ whole genome shotgun (WGS) entry which is preliminary data.</text>
</comment>
<name>A0ABC8U665_9AQUA</name>
<reference evidence="1 2" key="1">
    <citation type="submission" date="2024-02" db="EMBL/GenBank/DDBJ databases">
        <authorList>
            <person name="Vignale AGUSTIN F."/>
            <person name="Sosa J E."/>
            <person name="Modenutti C."/>
        </authorList>
    </citation>
    <scope>NUCLEOTIDE SEQUENCE [LARGE SCALE GENOMIC DNA]</scope>
</reference>
<evidence type="ECO:0000313" key="2">
    <source>
        <dbReference type="Proteomes" id="UP001642360"/>
    </source>
</evidence>
<protein>
    <submittedName>
        <fullName evidence="1">Uncharacterized protein</fullName>
    </submittedName>
</protein>
<dbReference type="InterPro" id="IPR011989">
    <property type="entry name" value="ARM-like"/>
</dbReference>
<organism evidence="1 2">
    <name type="scientific">Ilex paraguariensis</name>
    <name type="common">yerba mate</name>
    <dbReference type="NCBI Taxonomy" id="185542"/>
    <lineage>
        <taxon>Eukaryota</taxon>
        <taxon>Viridiplantae</taxon>
        <taxon>Streptophyta</taxon>
        <taxon>Embryophyta</taxon>
        <taxon>Tracheophyta</taxon>
        <taxon>Spermatophyta</taxon>
        <taxon>Magnoliopsida</taxon>
        <taxon>eudicotyledons</taxon>
        <taxon>Gunneridae</taxon>
        <taxon>Pentapetalae</taxon>
        <taxon>asterids</taxon>
        <taxon>campanulids</taxon>
        <taxon>Aquifoliales</taxon>
        <taxon>Aquifoliaceae</taxon>
        <taxon>Ilex</taxon>
    </lineage>
</organism>
<dbReference type="Proteomes" id="UP001642360">
    <property type="component" value="Unassembled WGS sequence"/>
</dbReference>
<gene>
    <name evidence="1" type="ORF">ILEXP_LOCUS47110</name>
</gene>
<evidence type="ECO:0000313" key="1">
    <source>
        <dbReference type="EMBL" id="CAK9177234.1"/>
    </source>
</evidence>
<accession>A0ABC8U665</accession>
<dbReference type="EMBL" id="CAUOFW020007002">
    <property type="protein sequence ID" value="CAK9177234.1"/>
    <property type="molecule type" value="Genomic_DNA"/>
</dbReference>
<proteinExistence type="predicted"/>